<feature type="compositionally biased region" description="Basic and acidic residues" evidence="1">
    <location>
        <begin position="282"/>
        <end position="292"/>
    </location>
</feature>
<evidence type="ECO:0000256" key="1">
    <source>
        <dbReference type="SAM" id="MobiDB-lite"/>
    </source>
</evidence>
<dbReference type="EMBL" id="CM007387">
    <property type="protein sequence ID" value="ONK63987.1"/>
    <property type="molecule type" value="Genomic_DNA"/>
</dbReference>
<feature type="compositionally biased region" description="Basic and acidic residues" evidence="1">
    <location>
        <begin position="1"/>
        <end position="25"/>
    </location>
</feature>
<evidence type="ECO:0000313" key="3">
    <source>
        <dbReference type="Proteomes" id="UP000243459"/>
    </source>
</evidence>
<feature type="region of interest" description="Disordered" evidence="1">
    <location>
        <begin position="238"/>
        <end position="322"/>
    </location>
</feature>
<proteinExistence type="predicted"/>
<accession>A0A5P1EFJ0</accession>
<dbReference type="Proteomes" id="UP000243459">
    <property type="component" value="Chromosome 7"/>
</dbReference>
<dbReference type="AlphaFoldDB" id="A0A5P1EFJ0"/>
<sequence length="511" mass="59102">MASEQRDGRSRRREEEGERRSRDGSVTDLEDGQPEHVRRDLLRVRGRQARLDLIMRMVRERERELQGIEEQRTVSEFPHRNRIQALLRGRFLRNGTPPENDRPPSVAARELGQLRQRHPVSGLREAFRFRLENIVRGQANSQAENSTSHEVNTVRNDPVEESNAVAPTSVVPSDDIHGSQLRNENSDNHHIETNVTSELEDNRANDDIDWQESVTQEENWQEGMENERVNWQQSTDAGFSDWRDETGEESDVNWQENIDQDWSGEVPDDEEGDDNHLPGVPEWHENDSHETLENWDEGPSDPPRAQHSIPSRRVNRFIPPDDDNVYSMELRELLSRRSVSNLLSSGFRESLDQLIQSYVQRQVHAPLDWDLQGSLPTPASPEEDLNQQSDGLNQAQQDSAARPPLMPSPPAPPRQPLWHSELHHSNWTRQSMNRSEIEWDVINDLRADMARLQQGMSHMQRMLEACMDMQLELQRSVRQEVSAALHRSPDRQDLAIPKHKVTLVLPYLVRS</sequence>
<protein>
    <submittedName>
        <fullName evidence="2">Uncharacterized protein</fullName>
    </submittedName>
</protein>
<name>A0A5P1EFJ0_ASPOF</name>
<dbReference type="PANTHER" id="PTHR46519">
    <property type="entry name" value="RING/U-BOX SUPERFAMILY PROTEIN"/>
    <property type="match status" value="1"/>
</dbReference>
<reference evidence="3" key="1">
    <citation type="journal article" date="2017" name="Nat. Commun.">
        <title>The asparagus genome sheds light on the origin and evolution of a young Y chromosome.</title>
        <authorList>
            <person name="Harkess A."/>
            <person name="Zhou J."/>
            <person name="Xu C."/>
            <person name="Bowers J.E."/>
            <person name="Van der Hulst R."/>
            <person name="Ayyampalayam S."/>
            <person name="Mercati F."/>
            <person name="Riccardi P."/>
            <person name="McKain M.R."/>
            <person name="Kakrana A."/>
            <person name="Tang H."/>
            <person name="Ray J."/>
            <person name="Groenendijk J."/>
            <person name="Arikit S."/>
            <person name="Mathioni S.M."/>
            <person name="Nakano M."/>
            <person name="Shan H."/>
            <person name="Telgmann-Rauber A."/>
            <person name="Kanno A."/>
            <person name="Yue Z."/>
            <person name="Chen H."/>
            <person name="Li W."/>
            <person name="Chen Y."/>
            <person name="Xu X."/>
            <person name="Zhang Y."/>
            <person name="Luo S."/>
            <person name="Chen H."/>
            <person name="Gao J."/>
            <person name="Mao Z."/>
            <person name="Pires J.C."/>
            <person name="Luo M."/>
            <person name="Kudrna D."/>
            <person name="Wing R.A."/>
            <person name="Meyers B.C."/>
            <person name="Yi K."/>
            <person name="Kong H."/>
            <person name="Lavrijsen P."/>
            <person name="Sunseri F."/>
            <person name="Falavigna A."/>
            <person name="Ye Y."/>
            <person name="Leebens-Mack J.H."/>
            <person name="Chen G."/>
        </authorList>
    </citation>
    <scope>NUCLEOTIDE SEQUENCE [LARGE SCALE GENOMIC DNA]</scope>
    <source>
        <strain evidence="3">cv. DH0086</strain>
    </source>
</reference>
<evidence type="ECO:0000313" key="2">
    <source>
        <dbReference type="EMBL" id="ONK63987.1"/>
    </source>
</evidence>
<gene>
    <name evidence="2" type="ORF">A4U43_C07F20950</name>
</gene>
<keyword evidence="3" id="KW-1185">Reference proteome</keyword>
<dbReference type="Gramene" id="ONK63987">
    <property type="protein sequence ID" value="ONK63987"/>
    <property type="gene ID" value="A4U43_C07F20950"/>
</dbReference>
<feature type="region of interest" description="Disordered" evidence="1">
    <location>
        <begin position="1"/>
        <end position="36"/>
    </location>
</feature>
<feature type="region of interest" description="Disordered" evidence="1">
    <location>
        <begin position="140"/>
        <end position="190"/>
    </location>
</feature>
<feature type="region of interest" description="Disordered" evidence="1">
    <location>
        <begin position="370"/>
        <end position="418"/>
    </location>
</feature>
<feature type="compositionally biased region" description="Polar residues" evidence="1">
    <location>
        <begin position="386"/>
        <end position="398"/>
    </location>
</feature>
<feature type="compositionally biased region" description="Polar residues" evidence="1">
    <location>
        <begin position="140"/>
        <end position="155"/>
    </location>
</feature>
<dbReference type="PANTHER" id="PTHR46519:SF2">
    <property type="entry name" value="RING_U-BOX SUPERFAMILY PROTEIN"/>
    <property type="match status" value="1"/>
</dbReference>
<organism evidence="2 3">
    <name type="scientific">Asparagus officinalis</name>
    <name type="common">Garden asparagus</name>
    <dbReference type="NCBI Taxonomy" id="4686"/>
    <lineage>
        <taxon>Eukaryota</taxon>
        <taxon>Viridiplantae</taxon>
        <taxon>Streptophyta</taxon>
        <taxon>Embryophyta</taxon>
        <taxon>Tracheophyta</taxon>
        <taxon>Spermatophyta</taxon>
        <taxon>Magnoliopsida</taxon>
        <taxon>Liliopsida</taxon>
        <taxon>Asparagales</taxon>
        <taxon>Asparagaceae</taxon>
        <taxon>Asparagoideae</taxon>
        <taxon>Asparagus</taxon>
    </lineage>
</organism>
<feature type="compositionally biased region" description="Pro residues" evidence="1">
    <location>
        <begin position="404"/>
        <end position="415"/>
    </location>
</feature>